<dbReference type="Gene3D" id="3.40.50.620">
    <property type="entry name" value="HUPs"/>
    <property type="match status" value="1"/>
</dbReference>
<gene>
    <name evidence="6" type="ORF">P8192_02175</name>
</gene>
<evidence type="ECO:0000313" key="7">
    <source>
        <dbReference type="Proteomes" id="UP001219037"/>
    </source>
</evidence>
<dbReference type="InterPro" id="IPR014731">
    <property type="entry name" value="ETF_asu_C"/>
</dbReference>
<dbReference type="InterPro" id="IPR014729">
    <property type="entry name" value="Rossmann-like_a/b/a_fold"/>
</dbReference>
<dbReference type="PIRSF" id="PIRSF000089">
    <property type="entry name" value="Electra_flavoP_a"/>
    <property type="match status" value="1"/>
</dbReference>
<sequence>MSPNSAPTVLVVLDRIGAPLRSTDQQLLALAHTVAGSPESVHVLTAADADTTRNALDGLHLGSVFCADTDSNAHDAAVPAEQLADLIEHAARQTGATVLLASDAGEVSDALARVAVRLEAGLITHAVGVDAAEAGISVQKSVLAGAYTTRCAAESTVCITVKPNVVAVPETGLPAGTTPKPQPVEVPVSGPRVTVIERSPVESTGRPALTEAAAVVAGGRGLNGDFSLVEQLADALGAAVGASRAAVDAGWTEHAAQVGQTGATVSPQLYVALGISGALQHRAGMQTAQTIVAINKDPDAPIFEIADLGIVGNVTSVVPDLVQRCEKARQ</sequence>
<dbReference type="InterPro" id="IPR029035">
    <property type="entry name" value="DHS-like_NAD/FAD-binding_dom"/>
</dbReference>
<dbReference type="SMART" id="SM00893">
    <property type="entry name" value="ETF"/>
    <property type="match status" value="1"/>
</dbReference>
<dbReference type="Pfam" id="PF00766">
    <property type="entry name" value="ETF_alpha"/>
    <property type="match status" value="1"/>
</dbReference>
<dbReference type="PANTHER" id="PTHR43153:SF1">
    <property type="entry name" value="ELECTRON TRANSFER FLAVOPROTEIN SUBUNIT ALPHA, MITOCHONDRIAL"/>
    <property type="match status" value="1"/>
</dbReference>
<dbReference type="SUPFAM" id="SSF52402">
    <property type="entry name" value="Adenine nucleotide alpha hydrolases-like"/>
    <property type="match status" value="1"/>
</dbReference>
<comment type="function">
    <text evidence="4">The electron transfer flavoprotein serves as a specific electron acceptor for other dehydrogenases. It transfers the electrons to the main respiratory chain via ETF-ubiquinone oxidoreductase (ETF dehydrogenase).</text>
</comment>
<evidence type="ECO:0000259" key="5">
    <source>
        <dbReference type="SMART" id="SM00893"/>
    </source>
</evidence>
<protein>
    <submittedName>
        <fullName evidence="6">Electron transfer flavoprotein subunit alpha/FixB family protein</fullName>
    </submittedName>
</protein>
<feature type="domain" description="Electron transfer flavoprotein alpha/beta-subunit N-terminal" evidence="5">
    <location>
        <begin position="8"/>
        <end position="198"/>
    </location>
</feature>
<comment type="similarity">
    <text evidence="2">Belongs to the ETF alpha-subunit/FixB family.</text>
</comment>
<dbReference type="SUPFAM" id="SSF52467">
    <property type="entry name" value="DHS-like NAD/FAD-binding domain"/>
    <property type="match status" value="1"/>
</dbReference>
<accession>A0ABY8H726</accession>
<comment type="cofactor">
    <cofactor evidence="1">
        <name>FAD</name>
        <dbReference type="ChEBI" id="CHEBI:57692"/>
    </cofactor>
</comment>
<evidence type="ECO:0000313" key="6">
    <source>
        <dbReference type="EMBL" id="WFP16954.1"/>
    </source>
</evidence>
<dbReference type="InterPro" id="IPR001308">
    <property type="entry name" value="ETF_a/FixB"/>
</dbReference>
<dbReference type="RefSeq" id="WP_278158139.1">
    <property type="nucleotide sequence ID" value="NZ_CP121252.1"/>
</dbReference>
<evidence type="ECO:0000256" key="3">
    <source>
        <dbReference type="ARBA" id="ARBA00011355"/>
    </source>
</evidence>
<dbReference type="PANTHER" id="PTHR43153">
    <property type="entry name" value="ELECTRON TRANSFER FLAVOPROTEIN ALPHA"/>
    <property type="match status" value="1"/>
</dbReference>
<dbReference type="Proteomes" id="UP001219037">
    <property type="component" value="Chromosome"/>
</dbReference>
<keyword evidence="7" id="KW-1185">Reference proteome</keyword>
<dbReference type="InterPro" id="IPR014730">
    <property type="entry name" value="ETF_a/b_N"/>
</dbReference>
<dbReference type="EMBL" id="CP121252">
    <property type="protein sequence ID" value="WFP16954.1"/>
    <property type="molecule type" value="Genomic_DNA"/>
</dbReference>
<evidence type="ECO:0000256" key="2">
    <source>
        <dbReference type="ARBA" id="ARBA00005817"/>
    </source>
</evidence>
<proteinExistence type="inferred from homology"/>
<name>A0ABY8H726_9MICC</name>
<evidence type="ECO:0000256" key="4">
    <source>
        <dbReference type="ARBA" id="ARBA00025649"/>
    </source>
</evidence>
<comment type="subunit">
    <text evidence="3">Heterodimer of an alpha and a beta subunit.</text>
</comment>
<dbReference type="Pfam" id="PF01012">
    <property type="entry name" value="ETF"/>
    <property type="match status" value="1"/>
</dbReference>
<organism evidence="6 7">
    <name type="scientific">Citricoccus muralis</name>
    <dbReference type="NCBI Taxonomy" id="169134"/>
    <lineage>
        <taxon>Bacteria</taxon>
        <taxon>Bacillati</taxon>
        <taxon>Actinomycetota</taxon>
        <taxon>Actinomycetes</taxon>
        <taxon>Micrococcales</taxon>
        <taxon>Micrococcaceae</taxon>
        <taxon>Citricoccus</taxon>
    </lineage>
</organism>
<dbReference type="Gene3D" id="3.40.50.1220">
    <property type="entry name" value="TPP-binding domain"/>
    <property type="match status" value="1"/>
</dbReference>
<reference evidence="6 7" key="1">
    <citation type="submission" date="2023-04" db="EMBL/GenBank/DDBJ databases">
        <title>Funneling lignin-derived compounds into biodiesel using alkali-halophilic Citricoccus sp. P2.</title>
        <authorList>
            <person name="Luo C.-B."/>
        </authorList>
    </citation>
    <scope>NUCLEOTIDE SEQUENCE [LARGE SCALE GENOMIC DNA]</scope>
    <source>
        <strain evidence="6 7">P2</strain>
    </source>
</reference>
<evidence type="ECO:0000256" key="1">
    <source>
        <dbReference type="ARBA" id="ARBA00001974"/>
    </source>
</evidence>